<organism evidence="3 4">
    <name type="scientific">Williamsia marianensis</name>
    <dbReference type="NCBI Taxonomy" id="85044"/>
    <lineage>
        <taxon>Bacteria</taxon>
        <taxon>Bacillati</taxon>
        <taxon>Actinomycetota</taxon>
        <taxon>Actinomycetes</taxon>
        <taxon>Mycobacteriales</taxon>
        <taxon>Nocardiaceae</taxon>
        <taxon>Williamsia</taxon>
    </lineage>
</organism>
<accession>A0A2G3PPF8</accession>
<dbReference type="RefSeq" id="WP_099382327.1">
    <property type="nucleotide sequence ID" value="NZ_PEBD01000005.1"/>
</dbReference>
<dbReference type="Gene3D" id="2.130.10.10">
    <property type="entry name" value="YVTN repeat-like/Quinoprotein amine dehydrogenase"/>
    <property type="match status" value="1"/>
</dbReference>
<dbReference type="SUPFAM" id="SSF50969">
    <property type="entry name" value="YVTN repeat-like/Quinoprotein amine dehydrogenase"/>
    <property type="match status" value="1"/>
</dbReference>
<feature type="signal peptide" evidence="2">
    <location>
        <begin position="1"/>
        <end position="25"/>
    </location>
</feature>
<evidence type="ECO:0000313" key="3">
    <source>
        <dbReference type="EMBL" id="PHV67650.1"/>
    </source>
</evidence>
<keyword evidence="2" id="KW-0732">Signal</keyword>
<evidence type="ECO:0000256" key="2">
    <source>
        <dbReference type="SAM" id="SignalP"/>
    </source>
</evidence>
<dbReference type="EMBL" id="PEBD01000005">
    <property type="protein sequence ID" value="PHV67650.1"/>
    <property type="molecule type" value="Genomic_DNA"/>
</dbReference>
<proteinExistence type="predicted"/>
<feature type="compositionally biased region" description="Low complexity" evidence="1">
    <location>
        <begin position="32"/>
        <end position="49"/>
    </location>
</feature>
<dbReference type="InterPro" id="IPR015943">
    <property type="entry name" value="WD40/YVTN_repeat-like_dom_sf"/>
</dbReference>
<evidence type="ECO:0000256" key="1">
    <source>
        <dbReference type="SAM" id="MobiDB-lite"/>
    </source>
</evidence>
<name>A0A2G3PPF8_WILMA</name>
<protein>
    <submittedName>
        <fullName evidence="3">Uncharacterized protein</fullName>
    </submittedName>
</protein>
<gene>
    <name evidence="3" type="ORF">CSW57_08275</name>
</gene>
<feature type="region of interest" description="Disordered" evidence="1">
    <location>
        <begin position="24"/>
        <end position="49"/>
    </location>
</feature>
<sequence>MNVRGRGLIVAMVVAALVVTGCSDSEETPDVPTITPQTPIAAPAADGSERPAGVVVPVPGAGTALAFCPSTSQLALLSDDGRTILFYPTAGLAPGSAPARTVTLPDRASGFGMFSGGKLQVLVADAMLTVDSADGAITTTDVPGTPVSSLLSSTGETFIGTEGGEILRVDARGAVIGTIDGLVRADALAEHDGQVVVLDRAQSSVTELDLADDDLGVAIRAGDGATNLTVDHFGRFLTTDTRGGELLAFNGDPLVNKFRYPVAFGPYAVDYDDTHNLAWVSTTGNNKVAAYELSTGTPVQQRQFQTVGQANSMVVDPKTGTVYLLSARGEGLQIINPDQQ</sequence>
<comment type="caution">
    <text evidence="3">The sequence shown here is derived from an EMBL/GenBank/DDBJ whole genome shotgun (WGS) entry which is preliminary data.</text>
</comment>
<feature type="chain" id="PRO_5013828077" evidence="2">
    <location>
        <begin position="26"/>
        <end position="340"/>
    </location>
</feature>
<dbReference type="PROSITE" id="PS51257">
    <property type="entry name" value="PROKAR_LIPOPROTEIN"/>
    <property type="match status" value="1"/>
</dbReference>
<dbReference type="AlphaFoldDB" id="A0A2G3PPF8"/>
<evidence type="ECO:0000313" key="4">
    <source>
        <dbReference type="Proteomes" id="UP000225108"/>
    </source>
</evidence>
<reference evidence="3 4" key="1">
    <citation type="submission" date="2017-10" db="EMBL/GenBank/DDBJ databases">
        <title>The draft genome sequence of Williamsia sp. BULT 1.1 isolated from the semi-arid grassland soils from South Africa.</title>
        <authorList>
            <person name="Kabwe M.H."/>
            <person name="Govender N."/>
            <person name="Mutseka Lunga P."/>
            <person name="Vikram S."/>
            <person name="Makhalanyane T.P."/>
        </authorList>
    </citation>
    <scope>NUCLEOTIDE SEQUENCE [LARGE SCALE GENOMIC DNA]</scope>
    <source>
        <strain evidence="3 4">BULT 1.1</strain>
    </source>
</reference>
<dbReference type="InterPro" id="IPR011044">
    <property type="entry name" value="Quino_amine_DH_bsu"/>
</dbReference>
<dbReference type="Proteomes" id="UP000225108">
    <property type="component" value="Unassembled WGS sequence"/>
</dbReference>